<proteinExistence type="predicted"/>
<evidence type="ECO:0000313" key="1">
    <source>
        <dbReference type="EMBL" id="MCJ2382417.1"/>
    </source>
</evidence>
<comment type="caution">
    <text evidence="1">The sequence shown here is derived from an EMBL/GenBank/DDBJ whole genome shotgun (WGS) entry which is preliminary data.</text>
</comment>
<dbReference type="EMBL" id="JAKZMM010000082">
    <property type="protein sequence ID" value="MCJ2382417.1"/>
    <property type="molecule type" value="Genomic_DNA"/>
</dbReference>
<gene>
    <name evidence="1" type="ORF">MUN53_17715</name>
</gene>
<keyword evidence="2" id="KW-1185">Reference proteome</keyword>
<reference evidence="1 2" key="1">
    <citation type="submission" date="2022-03" db="EMBL/GenBank/DDBJ databases">
        <title>Parabacteroides sp. nov. isolated from swine feces.</title>
        <authorList>
            <person name="Bak J.E."/>
        </authorList>
    </citation>
    <scope>NUCLEOTIDE SEQUENCE [LARGE SCALE GENOMIC DNA]</scope>
    <source>
        <strain evidence="1 2">AGMB00274</strain>
    </source>
</reference>
<evidence type="ECO:0000313" key="2">
    <source>
        <dbReference type="Proteomes" id="UP001165444"/>
    </source>
</evidence>
<dbReference type="Proteomes" id="UP001165444">
    <property type="component" value="Unassembled WGS sequence"/>
</dbReference>
<sequence length="268" mass="30955">MYIEDSLINRIASDQFSQLKDDYDTVVLNNKLISHQIAKLKNKVKLNSFLRSLLYLIPKYRSVFEDKITSINSSIIQKEQEIEDPIINVSTLLNNDLPDSTLVNRGKIIMAFYDVNSESYINEHKTLNVSEVYESNFNYNYPAIGIFKSKIIQLHLFHKGLIVIGNGTFGIVDYHDITAHYATINIKTRYIENGLKIVRKTWLHAKVNGKPDLRYNENYEINFVEYGCLKLNFSSNLIINLLFSDALYGKEVASLFNLTPIKERKLCL</sequence>
<accession>A0ABT0C603</accession>
<dbReference type="RefSeq" id="WP_243326720.1">
    <property type="nucleotide sequence ID" value="NZ_JAKZMM010000082.1"/>
</dbReference>
<name>A0ABT0C603_9BACT</name>
<protein>
    <submittedName>
        <fullName evidence="1">Uncharacterized protein</fullName>
    </submittedName>
</protein>
<organism evidence="1 2">
    <name type="scientific">Parabacteroides faecalis</name>
    <dbReference type="NCBI Taxonomy" id="2924040"/>
    <lineage>
        <taxon>Bacteria</taxon>
        <taxon>Pseudomonadati</taxon>
        <taxon>Bacteroidota</taxon>
        <taxon>Bacteroidia</taxon>
        <taxon>Bacteroidales</taxon>
        <taxon>Tannerellaceae</taxon>
        <taxon>Parabacteroides</taxon>
    </lineage>
</organism>